<dbReference type="PANTHER" id="PTHR43578:SF3">
    <property type="entry name" value="NADH-QUINONE OXIDOREDUCTASE SUBUNIT F"/>
    <property type="match status" value="1"/>
</dbReference>
<dbReference type="InterPro" id="IPR011537">
    <property type="entry name" value="NADH-UbQ_OxRdtase_suF"/>
</dbReference>
<reference evidence="17 18" key="1">
    <citation type="submission" date="2018-09" db="EMBL/GenBank/DDBJ databases">
        <title>Complete genome sequence of Euzebya sp. DY32-46 isolated from seawater of Pacific Ocean.</title>
        <authorList>
            <person name="Xu L."/>
            <person name="Wu Y.-H."/>
            <person name="Xu X.-W."/>
        </authorList>
    </citation>
    <scope>NUCLEOTIDE SEQUENCE [LARGE SCALE GENOMIC DNA]</scope>
    <source>
        <strain evidence="17 18">DY32-46</strain>
    </source>
</reference>
<organism evidence="17 18">
    <name type="scientific">Euzebya pacifica</name>
    <dbReference type="NCBI Taxonomy" id="1608957"/>
    <lineage>
        <taxon>Bacteria</taxon>
        <taxon>Bacillati</taxon>
        <taxon>Actinomycetota</taxon>
        <taxon>Nitriliruptoria</taxon>
        <taxon>Euzebyales</taxon>
    </lineage>
</organism>
<name>A0A346Y421_9ACTN</name>
<dbReference type="Gene3D" id="3.40.50.11540">
    <property type="entry name" value="NADH-ubiquinone oxidoreductase 51kDa subunit"/>
    <property type="match status" value="1"/>
</dbReference>
<evidence type="ECO:0000256" key="8">
    <source>
        <dbReference type="ARBA" id="ARBA00022719"/>
    </source>
</evidence>
<evidence type="ECO:0000256" key="11">
    <source>
        <dbReference type="ARBA" id="ARBA00023004"/>
    </source>
</evidence>
<evidence type="ECO:0000256" key="9">
    <source>
        <dbReference type="ARBA" id="ARBA00022723"/>
    </source>
</evidence>
<evidence type="ECO:0000256" key="1">
    <source>
        <dbReference type="ARBA" id="ARBA00001917"/>
    </source>
</evidence>
<dbReference type="GO" id="GO:0051287">
    <property type="term" value="F:NAD binding"/>
    <property type="evidence" value="ECO:0007669"/>
    <property type="project" value="UniProtKB-UniRule"/>
</dbReference>
<keyword evidence="12 15" id="KW-0411">Iron-sulfur</keyword>
<dbReference type="NCBIfam" id="NF010120">
    <property type="entry name" value="PRK13596.1"/>
    <property type="match status" value="1"/>
</dbReference>
<evidence type="ECO:0000256" key="5">
    <source>
        <dbReference type="ARBA" id="ARBA00022485"/>
    </source>
</evidence>
<dbReference type="Proteomes" id="UP000264006">
    <property type="component" value="Chromosome"/>
</dbReference>
<dbReference type="GO" id="GO:0008137">
    <property type="term" value="F:NADH dehydrogenase (ubiquinone) activity"/>
    <property type="evidence" value="ECO:0007669"/>
    <property type="project" value="InterPro"/>
</dbReference>
<evidence type="ECO:0000256" key="14">
    <source>
        <dbReference type="ARBA" id="ARBA00047712"/>
    </source>
</evidence>
<evidence type="ECO:0000256" key="3">
    <source>
        <dbReference type="ARBA" id="ARBA00007523"/>
    </source>
</evidence>
<evidence type="ECO:0000256" key="13">
    <source>
        <dbReference type="ARBA" id="ARBA00023027"/>
    </source>
</evidence>
<dbReference type="EMBL" id="CP031165">
    <property type="protein sequence ID" value="AXV09218.1"/>
    <property type="molecule type" value="Genomic_DNA"/>
</dbReference>
<dbReference type="FunFam" id="1.20.1440.230:FF:000001">
    <property type="entry name" value="Mitochondrial NADH dehydrogenase flavoprotein 1"/>
    <property type="match status" value="1"/>
</dbReference>
<comment type="function">
    <text evidence="15">NDH-1 shuttles electrons from NADH, via FMN and iron-sulfur (Fe-S) centers, to quinones in the respiratory chain.</text>
</comment>
<dbReference type="Gene3D" id="3.10.20.600">
    <property type="match status" value="1"/>
</dbReference>
<dbReference type="Pfam" id="PF10589">
    <property type="entry name" value="NADH_4Fe-4S"/>
    <property type="match status" value="1"/>
</dbReference>
<protein>
    <recommendedName>
        <fullName evidence="4 15">NADH-quinone oxidoreductase subunit F</fullName>
        <ecNumber evidence="15">7.1.1.-</ecNumber>
    </recommendedName>
</protein>
<evidence type="ECO:0000256" key="15">
    <source>
        <dbReference type="RuleBase" id="RU364066"/>
    </source>
</evidence>
<comment type="similarity">
    <text evidence="3 15">Belongs to the complex I 51 kDa subunit family.</text>
</comment>
<dbReference type="SUPFAM" id="SSF142019">
    <property type="entry name" value="Nqo1 FMN-binding domain-like"/>
    <property type="match status" value="1"/>
</dbReference>
<keyword evidence="8 15" id="KW-0874">Quinone</keyword>
<keyword evidence="13 15" id="KW-0520">NAD</keyword>
<gene>
    <name evidence="17" type="ORF">DVS28_a4557</name>
</gene>
<dbReference type="Gene3D" id="6.10.250.1450">
    <property type="match status" value="1"/>
</dbReference>
<dbReference type="SMART" id="SM00928">
    <property type="entry name" value="NADH_4Fe-4S"/>
    <property type="match status" value="1"/>
</dbReference>
<dbReference type="FunFam" id="3.10.20.600:FF:000003">
    <property type="entry name" value="NADH-quinone oxidoreductase subunit F"/>
    <property type="match status" value="1"/>
</dbReference>
<dbReference type="FunFam" id="3.40.50.11540:FF:000001">
    <property type="entry name" value="NADH dehydrogenase [ubiquinone] flavoprotein 1, mitochondrial"/>
    <property type="match status" value="1"/>
</dbReference>
<dbReference type="SUPFAM" id="SSF142984">
    <property type="entry name" value="Nqo1 middle domain-like"/>
    <property type="match status" value="1"/>
</dbReference>
<dbReference type="Pfam" id="PF10531">
    <property type="entry name" value="SLBB"/>
    <property type="match status" value="1"/>
</dbReference>
<evidence type="ECO:0000256" key="12">
    <source>
        <dbReference type="ARBA" id="ARBA00023014"/>
    </source>
</evidence>
<dbReference type="NCBIfam" id="TIGR01959">
    <property type="entry name" value="nuoF_fam"/>
    <property type="match status" value="1"/>
</dbReference>
<dbReference type="RefSeq" id="WP_114593434.1">
    <property type="nucleotide sequence ID" value="NZ_CAXIBR010000027.1"/>
</dbReference>
<comment type="catalytic activity">
    <reaction evidence="14 15">
        <text>a quinone + NADH + 5 H(+)(in) = a quinol + NAD(+) + 4 H(+)(out)</text>
        <dbReference type="Rhea" id="RHEA:57888"/>
        <dbReference type="ChEBI" id="CHEBI:15378"/>
        <dbReference type="ChEBI" id="CHEBI:24646"/>
        <dbReference type="ChEBI" id="CHEBI:57540"/>
        <dbReference type="ChEBI" id="CHEBI:57945"/>
        <dbReference type="ChEBI" id="CHEBI:132124"/>
    </reaction>
</comment>
<keyword evidence="10" id="KW-1278">Translocase</keyword>
<dbReference type="PROSITE" id="PS00645">
    <property type="entry name" value="COMPLEX1_51K_2"/>
    <property type="match status" value="1"/>
</dbReference>
<dbReference type="InterPro" id="IPR011538">
    <property type="entry name" value="Nuo51_FMN-bd"/>
</dbReference>
<evidence type="ECO:0000313" key="18">
    <source>
        <dbReference type="Proteomes" id="UP000264006"/>
    </source>
</evidence>
<dbReference type="InterPro" id="IPR001949">
    <property type="entry name" value="NADH-UbQ_OxRdtase_51kDa_CS"/>
</dbReference>
<comment type="cofactor">
    <cofactor evidence="2 15">
        <name>[4Fe-4S] cluster</name>
        <dbReference type="ChEBI" id="CHEBI:49883"/>
    </cofactor>
</comment>
<dbReference type="InterPro" id="IPR037225">
    <property type="entry name" value="Nuo51_FMN-bd_sf"/>
</dbReference>
<dbReference type="Gene3D" id="1.20.1440.230">
    <property type="entry name" value="NADH-ubiquinone oxidoreductase 51kDa subunit, iron-sulphur binding domain"/>
    <property type="match status" value="1"/>
</dbReference>
<evidence type="ECO:0000256" key="10">
    <source>
        <dbReference type="ARBA" id="ARBA00022967"/>
    </source>
</evidence>
<dbReference type="GO" id="GO:0051539">
    <property type="term" value="F:4 iron, 4 sulfur cluster binding"/>
    <property type="evidence" value="ECO:0007669"/>
    <property type="project" value="UniProtKB-UniRule"/>
</dbReference>
<evidence type="ECO:0000256" key="6">
    <source>
        <dbReference type="ARBA" id="ARBA00022630"/>
    </source>
</evidence>
<evidence type="ECO:0000256" key="2">
    <source>
        <dbReference type="ARBA" id="ARBA00001966"/>
    </source>
</evidence>
<dbReference type="AlphaFoldDB" id="A0A346Y421"/>
<feature type="domain" description="NADH-ubiquinone oxidoreductase 51kDa subunit iron-sulphur binding" evidence="16">
    <location>
        <begin position="327"/>
        <end position="372"/>
    </location>
</feature>
<evidence type="ECO:0000256" key="4">
    <source>
        <dbReference type="ARBA" id="ARBA00019901"/>
    </source>
</evidence>
<dbReference type="OrthoDB" id="9805533at2"/>
<dbReference type="InterPro" id="IPR019554">
    <property type="entry name" value="Soluble_ligand-bd"/>
</dbReference>
<keyword evidence="5 15" id="KW-0004">4Fe-4S</keyword>
<keyword evidence="18" id="KW-1185">Reference proteome</keyword>
<dbReference type="GO" id="GO:0048038">
    <property type="term" value="F:quinone binding"/>
    <property type="evidence" value="ECO:0007669"/>
    <property type="project" value="UniProtKB-KW"/>
</dbReference>
<accession>A0A346Y421</accession>
<dbReference type="PANTHER" id="PTHR43578">
    <property type="entry name" value="NADH-QUINONE OXIDOREDUCTASE SUBUNIT F"/>
    <property type="match status" value="1"/>
</dbReference>
<comment type="cofactor">
    <cofactor evidence="1 15">
        <name>FMN</name>
        <dbReference type="ChEBI" id="CHEBI:58210"/>
    </cofactor>
</comment>
<dbReference type="InterPro" id="IPR019575">
    <property type="entry name" value="Nuop51_4Fe4S-bd"/>
</dbReference>
<evidence type="ECO:0000259" key="16">
    <source>
        <dbReference type="SMART" id="SM00928"/>
    </source>
</evidence>
<keyword evidence="7 15" id="KW-0288">FMN</keyword>
<proteinExistence type="inferred from homology"/>
<dbReference type="GO" id="GO:0010181">
    <property type="term" value="F:FMN binding"/>
    <property type="evidence" value="ECO:0007669"/>
    <property type="project" value="InterPro"/>
</dbReference>
<keyword evidence="11 15" id="KW-0408">Iron</keyword>
<dbReference type="InterPro" id="IPR037207">
    <property type="entry name" value="Nuop51_4Fe4S-bd_sf"/>
</dbReference>
<dbReference type="Pfam" id="PF01512">
    <property type="entry name" value="Complex1_51K"/>
    <property type="match status" value="1"/>
</dbReference>
<keyword evidence="6 15" id="KW-0285">Flavoprotein</keyword>
<evidence type="ECO:0000313" key="17">
    <source>
        <dbReference type="EMBL" id="AXV09218.1"/>
    </source>
</evidence>
<keyword evidence="9 15" id="KW-0479">Metal-binding</keyword>
<sequence>MPQVKVLSKRYDVPDAHTLEGYTRTDGWKALKRALNQDPAALRDVVKDSGLRGRGGAGFPTGLKWSFVPQDTGKPIYLVINADEGEPGTFKDRELMERDPFQLIEGIICSAYALNSPRSFIFLRGEYLWSGIRIEEALAEAYAAGYLGDDIMGSGFSHHITLHYGSGAYICGEETALLEALEGRRGQPRLRPPFPAVAGLYACPTVINNVESIAAAGHIIEHGANWWKQWGPERSPGTKLFCVSGEVNRPGNYEYPMGTPARQIIEEACGGMLDGRELKFWAPGGSSTPLLTAEHYDIPMDFDSIAAAGSLMGTGAMMMYSDKTSVIEATLNWIRFYEHESCGKCTPCREGNFWVGQILERILGGRGRPEDIATLDELADNIFGRSFCALADGATSSVKSGIKYFRDEYEYVIANGRLPEHIEPHAGVITDNAQTDRPEMKVGVGHV</sequence>
<dbReference type="GO" id="GO:0046872">
    <property type="term" value="F:metal ion binding"/>
    <property type="evidence" value="ECO:0007669"/>
    <property type="project" value="UniProtKB-KW"/>
</dbReference>
<keyword evidence="17" id="KW-0830">Ubiquinone</keyword>
<dbReference type="KEGG" id="euz:DVS28_a4557"/>
<evidence type="ECO:0000256" key="7">
    <source>
        <dbReference type="ARBA" id="ARBA00022643"/>
    </source>
</evidence>
<dbReference type="EC" id="7.1.1.-" evidence="15"/>
<dbReference type="SUPFAM" id="SSF140490">
    <property type="entry name" value="Nqo1C-terminal domain-like"/>
    <property type="match status" value="1"/>
</dbReference>